<dbReference type="VEuPathDB" id="FungiDB:TREMEDRAFT_64990"/>
<dbReference type="Proteomes" id="UP000289152">
    <property type="component" value="Unassembled WGS sequence"/>
</dbReference>
<dbReference type="STRING" id="5217.A0A4Q1BMG3"/>
<feature type="region of interest" description="Disordered" evidence="3">
    <location>
        <begin position="189"/>
        <end position="300"/>
    </location>
</feature>
<feature type="region of interest" description="Disordered" evidence="3">
    <location>
        <begin position="130"/>
        <end position="170"/>
    </location>
</feature>
<organism evidence="5 6">
    <name type="scientific">Tremella mesenterica</name>
    <name type="common">Jelly fungus</name>
    <dbReference type="NCBI Taxonomy" id="5217"/>
    <lineage>
        <taxon>Eukaryota</taxon>
        <taxon>Fungi</taxon>
        <taxon>Dikarya</taxon>
        <taxon>Basidiomycota</taxon>
        <taxon>Agaricomycotina</taxon>
        <taxon>Tremellomycetes</taxon>
        <taxon>Tremellales</taxon>
        <taxon>Tremellaceae</taxon>
        <taxon>Tremella</taxon>
    </lineage>
</organism>
<dbReference type="InterPro" id="IPR039845">
    <property type="entry name" value="FAM192A"/>
</dbReference>
<protein>
    <recommendedName>
        <fullName evidence="4">FAM192A/Fyv6 N-terminal domain-containing protein</fullName>
    </recommendedName>
</protein>
<keyword evidence="2" id="KW-0539">Nucleus</keyword>
<comment type="subcellular location">
    <subcellularLocation>
        <location evidence="1">Nucleus</location>
    </subcellularLocation>
</comment>
<keyword evidence="6" id="KW-1185">Reference proteome</keyword>
<dbReference type="OrthoDB" id="75720at2759"/>
<dbReference type="InParanoid" id="A0A4Q1BMG3"/>
<evidence type="ECO:0000256" key="1">
    <source>
        <dbReference type="ARBA" id="ARBA00004123"/>
    </source>
</evidence>
<name>A0A4Q1BMG3_TREME</name>
<dbReference type="GO" id="GO:0005634">
    <property type="term" value="C:nucleus"/>
    <property type="evidence" value="ECO:0007669"/>
    <property type="project" value="UniProtKB-SubCell"/>
</dbReference>
<reference evidence="5 6" key="1">
    <citation type="submission" date="2016-06" db="EMBL/GenBank/DDBJ databases">
        <title>Evolution of pathogenesis and genome organization in the Tremellales.</title>
        <authorList>
            <person name="Cuomo C."/>
            <person name="Litvintseva A."/>
            <person name="Heitman J."/>
            <person name="Chen Y."/>
            <person name="Sun S."/>
            <person name="Springer D."/>
            <person name="Dromer F."/>
            <person name="Young S."/>
            <person name="Zeng Q."/>
            <person name="Chapman S."/>
            <person name="Gujja S."/>
            <person name="Saif S."/>
            <person name="Birren B."/>
        </authorList>
    </citation>
    <scope>NUCLEOTIDE SEQUENCE [LARGE SCALE GENOMIC DNA]</scope>
    <source>
        <strain evidence="5 6">ATCC 28783</strain>
    </source>
</reference>
<evidence type="ECO:0000256" key="3">
    <source>
        <dbReference type="SAM" id="MobiDB-lite"/>
    </source>
</evidence>
<dbReference type="PANTHER" id="PTHR13495:SF0">
    <property type="entry name" value="PSME3-INTERACTING PROTEIN"/>
    <property type="match status" value="1"/>
</dbReference>
<dbReference type="EMBL" id="SDIL01000038">
    <property type="protein sequence ID" value="RXK39025.1"/>
    <property type="molecule type" value="Genomic_DNA"/>
</dbReference>
<feature type="compositionally biased region" description="Basic and acidic residues" evidence="3">
    <location>
        <begin position="237"/>
        <end position="250"/>
    </location>
</feature>
<evidence type="ECO:0000313" key="5">
    <source>
        <dbReference type="EMBL" id="RXK39025.1"/>
    </source>
</evidence>
<proteinExistence type="predicted"/>
<dbReference type="Pfam" id="PF10187">
    <property type="entry name" value="FAM192A_Fyv6_N"/>
    <property type="match status" value="1"/>
</dbReference>
<comment type="caution">
    <text evidence="5">The sequence shown here is derived from an EMBL/GenBank/DDBJ whole genome shotgun (WGS) entry which is preliminary data.</text>
</comment>
<gene>
    <name evidence="5" type="ORF">M231_03755</name>
</gene>
<feature type="compositionally biased region" description="Basic and acidic residues" evidence="3">
    <location>
        <begin position="261"/>
        <end position="284"/>
    </location>
</feature>
<feature type="domain" description="FAM192A/Fyv6 N-terminal" evidence="4">
    <location>
        <begin position="23"/>
        <end position="127"/>
    </location>
</feature>
<accession>A0A4Q1BMG3</accession>
<dbReference type="AlphaFoldDB" id="A0A4Q1BMG3"/>
<dbReference type="InterPro" id="IPR019331">
    <property type="entry name" value="FAM192A/Fyv6_N"/>
</dbReference>
<evidence type="ECO:0000256" key="2">
    <source>
        <dbReference type="ARBA" id="ARBA00023242"/>
    </source>
</evidence>
<dbReference type="PANTHER" id="PTHR13495">
    <property type="entry name" value="NEFA-INTERACTING NUCLEAR PROTEIN NIP30"/>
    <property type="match status" value="1"/>
</dbReference>
<evidence type="ECO:0000259" key="4">
    <source>
        <dbReference type="Pfam" id="PF10187"/>
    </source>
</evidence>
<evidence type="ECO:0000313" key="6">
    <source>
        <dbReference type="Proteomes" id="UP000289152"/>
    </source>
</evidence>
<sequence length="300" mass="33332">MEDISASIPDMIQDARVAMRTRFETQEAVEEANERKEQQWKEAYARIGQEPPKEREEIAHDGRTLYEKVKAAEDARTAVWDEKMKLSNQYRGLNAEEYAFLSDRDKEKREKEKAVKEEEARELVGYREALAAKHLDPPTLPRLINPPSTSTPSTSTTTTTTPRFPPKAIKKDVRSLLKGVVVKKKSKMEPIGKGLGSALSKIPGTSTSSLVEERGKTSLENGSVLGKRSNDGSWSRAVERGSEKRGRESELGQMGGGEDGGIDRNQNEEDVGRNATKEVEEGGKSAESTGKKPRLMENKT</sequence>
<feature type="compositionally biased region" description="Low complexity" evidence="3">
    <location>
        <begin position="146"/>
        <end position="162"/>
    </location>
</feature>